<keyword evidence="2" id="KW-1185">Reference proteome</keyword>
<evidence type="ECO:0000313" key="1">
    <source>
        <dbReference type="EMBL" id="KAA0677166.1"/>
    </source>
</evidence>
<name>A0A9W7KQ04_9PROT</name>
<dbReference type="Proteomes" id="UP000480854">
    <property type="component" value="Unassembled WGS sequence"/>
</dbReference>
<reference evidence="1 2" key="1">
    <citation type="submission" date="2018-07" db="EMBL/GenBank/DDBJ databases">
        <title>Genome sequence of Azospirillum sp. ATCC 49961.</title>
        <authorList>
            <person name="Sant'Anna F.H."/>
            <person name="Baldani J.I."/>
            <person name="Zilli J.E."/>
            <person name="Reis V.M."/>
            <person name="Hartmann A."/>
            <person name="Cruz L."/>
            <person name="de Souza E.M."/>
            <person name="de Oliveira Pedrosa F."/>
            <person name="Passaglia L.M.P."/>
        </authorList>
    </citation>
    <scope>NUCLEOTIDE SEQUENCE [LARGE SCALE GENOMIC DNA]</scope>
    <source>
        <strain evidence="1 2">ATCC 49961</strain>
    </source>
</reference>
<dbReference type="RefSeq" id="WP_149471472.1">
    <property type="nucleotide sequence ID" value="NZ_QOKW01000026.1"/>
</dbReference>
<gene>
    <name evidence="1" type="ORF">DS843_24555</name>
</gene>
<protein>
    <submittedName>
        <fullName evidence="1">Uncharacterized protein</fullName>
    </submittedName>
</protein>
<organism evidence="1 2">
    <name type="scientific">Roseomonas genomospecies 6</name>
    <dbReference type="NCBI Taxonomy" id="214106"/>
    <lineage>
        <taxon>Bacteria</taxon>
        <taxon>Pseudomonadati</taxon>
        <taxon>Pseudomonadota</taxon>
        <taxon>Alphaproteobacteria</taxon>
        <taxon>Acetobacterales</taxon>
        <taxon>Roseomonadaceae</taxon>
        <taxon>Roseomonas</taxon>
    </lineage>
</organism>
<sequence>MLKISPAISVNNVPVGSSKNNYTLFPDDEDQNLYYAMAERPDFFLNSEGKPSFNMTWYFGGGATPGGICTMTLALPMPDMNVQGVRDQLAAAVNNNPTMRKIAQLTFQLCQAMVAGETERVTQLKGELGYTDEVAASKKAGFDPNRDWAQFLPNRDAIDIRPIPFTKGSVTVKAFAGEQNYIENKPEVSSGELKTTPSLVNSNAAVVTFNLKEIGANLFWHGLGGPKLDKGSQPDGYDAQKGGDSIISVVYNVSFEGLLPHAKAVVTLDKAIYAKLEVGYNIRRGTWGTHYQAVKRGETYNNFSDGTIDITLPSVASKDDKKSVEEILTTWAASQLENMVQTQIPDVKLEDLTIEGLHKLERGSKQTRTYKLTKAIEVAKTPQGQLAKLEKLVPQAELTNYFHLIDLNKTPYFHADVTVNPPSFGRMANQKVERFVVTQLSYANERLRDESGKEVTILEYVTPTPQKAQGSQPLAPKLKGTFSKQSPNKDMEYEYLITYSDGTRSLQASGAVRNNGDDSRNRNYLNLSDVDLGVLSVKLDSTDLPWDIIGSAYVTLSYGDWEKRVTLVRNEVISIVQPFGKAMEGMVGHQLTLNLNTGAPFVDIPRQRRLKDGNAEIILVNPLGDATYEVHVALDPGVTKAQLRMEYVFKSTGPDRTFVHTVTLDAATMKPNEPVWKVPGFRDIPSSFRVTRARVTTSAGATDLKDLSGGTIGDVNAGFEITVSKDSLSNF</sequence>
<dbReference type="OrthoDB" id="8476979at2"/>
<evidence type="ECO:0000313" key="2">
    <source>
        <dbReference type="Proteomes" id="UP000480854"/>
    </source>
</evidence>
<dbReference type="EMBL" id="QOKW01000026">
    <property type="protein sequence ID" value="KAA0677166.1"/>
    <property type="molecule type" value="Genomic_DNA"/>
</dbReference>
<proteinExistence type="predicted"/>
<dbReference type="AlphaFoldDB" id="A0A9W7KQ04"/>
<comment type="caution">
    <text evidence="1">The sequence shown here is derived from an EMBL/GenBank/DDBJ whole genome shotgun (WGS) entry which is preliminary data.</text>
</comment>
<accession>A0A9W7KQ04</accession>